<sequence length="80" mass="9176">MELPYTGTSMRTDVELHRPKGKPELHNLSADEEASPPGRNMDQRAPTPRSHVPPTNMRYRSLRPSSPQEEDFRGFPEEEC</sequence>
<feature type="compositionally biased region" description="Basic and acidic residues" evidence="1">
    <location>
        <begin position="12"/>
        <end position="25"/>
    </location>
</feature>
<comment type="caution">
    <text evidence="2">The sequence shown here is derived from an EMBL/GenBank/DDBJ whole genome shotgun (WGS) entry which is preliminary data.</text>
</comment>
<dbReference type="Proteomes" id="UP001159363">
    <property type="component" value="Chromosome 13"/>
</dbReference>
<feature type="region of interest" description="Disordered" evidence="1">
    <location>
        <begin position="1"/>
        <end position="80"/>
    </location>
</feature>
<evidence type="ECO:0000313" key="3">
    <source>
        <dbReference type="Proteomes" id="UP001159363"/>
    </source>
</evidence>
<evidence type="ECO:0000256" key="1">
    <source>
        <dbReference type="SAM" id="MobiDB-lite"/>
    </source>
</evidence>
<feature type="compositionally biased region" description="Polar residues" evidence="1">
    <location>
        <begin position="1"/>
        <end position="11"/>
    </location>
</feature>
<gene>
    <name evidence="2" type="ORF">PR048_030661</name>
</gene>
<proteinExistence type="predicted"/>
<feature type="compositionally biased region" description="Basic and acidic residues" evidence="1">
    <location>
        <begin position="70"/>
        <end position="80"/>
    </location>
</feature>
<dbReference type="EMBL" id="JARBHB010000014">
    <property type="protein sequence ID" value="KAJ8869099.1"/>
    <property type="molecule type" value="Genomic_DNA"/>
</dbReference>
<name>A0ABQ9GDE7_9NEOP</name>
<evidence type="ECO:0000313" key="2">
    <source>
        <dbReference type="EMBL" id="KAJ8869099.1"/>
    </source>
</evidence>
<protein>
    <submittedName>
        <fullName evidence="2">Uncharacterized protein</fullName>
    </submittedName>
</protein>
<reference evidence="2 3" key="1">
    <citation type="submission" date="2023-02" db="EMBL/GenBank/DDBJ databases">
        <title>LHISI_Scaffold_Assembly.</title>
        <authorList>
            <person name="Stuart O.P."/>
            <person name="Cleave R."/>
            <person name="Magrath M.J.L."/>
            <person name="Mikheyev A.S."/>
        </authorList>
    </citation>
    <scope>NUCLEOTIDE SEQUENCE [LARGE SCALE GENOMIC DNA]</scope>
    <source>
        <strain evidence="2">Daus_M_001</strain>
        <tissue evidence="2">Leg muscle</tissue>
    </source>
</reference>
<organism evidence="2 3">
    <name type="scientific">Dryococelus australis</name>
    <dbReference type="NCBI Taxonomy" id="614101"/>
    <lineage>
        <taxon>Eukaryota</taxon>
        <taxon>Metazoa</taxon>
        <taxon>Ecdysozoa</taxon>
        <taxon>Arthropoda</taxon>
        <taxon>Hexapoda</taxon>
        <taxon>Insecta</taxon>
        <taxon>Pterygota</taxon>
        <taxon>Neoptera</taxon>
        <taxon>Polyneoptera</taxon>
        <taxon>Phasmatodea</taxon>
        <taxon>Verophasmatodea</taxon>
        <taxon>Anareolatae</taxon>
        <taxon>Phasmatidae</taxon>
        <taxon>Eurycanthinae</taxon>
        <taxon>Dryococelus</taxon>
    </lineage>
</organism>
<keyword evidence="3" id="KW-1185">Reference proteome</keyword>
<accession>A0ABQ9GDE7</accession>